<proteinExistence type="predicted"/>
<protein>
    <submittedName>
        <fullName evidence="3">p325-like protein</fullName>
    </submittedName>
</protein>
<feature type="region of interest" description="Disordered" evidence="1">
    <location>
        <begin position="92"/>
        <end position="123"/>
    </location>
</feature>
<dbReference type="AlphaFoldDB" id="A0JCV9"/>
<feature type="region of interest" description="Disordered" evidence="1">
    <location>
        <begin position="280"/>
        <end position="310"/>
    </location>
</feature>
<accession>A0JCV9</accession>
<evidence type="ECO:0000256" key="1">
    <source>
        <dbReference type="SAM" id="MobiDB-lite"/>
    </source>
</evidence>
<keyword evidence="2" id="KW-0732">Signal</keyword>
<gene>
    <name evidence="3" type="ORF">GIP_L1_00300</name>
</gene>
<feature type="chain" id="PRO_5002625114" evidence="2">
    <location>
        <begin position="22"/>
        <end position="339"/>
    </location>
</feature>
<dbReference type="EMBL" id="AC191960">
    <property type="protein sequence ID" value="ABK57016.1"/>
    <property type="molecule type" value="Genomic_DNA"/>
</dbReference>
<feature type="compositionally biased region" description="Polar residues" evidence="1">
    <location>
        <begin position="203"/>
        <end position="225"/>
    </location>
</feature>
<feature type="compositionally biased region" description="Polar residues" evidence="1">
    <location>
        <begin position="150"/>
        <end position="163"/>
    </location>
</feature>
<feature type="signal peptide" evidence="2">
    <location>
        <begin position="1"/>
        <end position="21"/>
    </location>
</feature>
<feature type="region of interest" description="Disordered" evidence="1">
    <location>
        <begin position="203"/>
        <end position="228"/>
    </location>
</feature>
<reference evidence="3" key="1">
    <citation type="submission" date="2007-01" db="EMBL/GenBank/DDBJ databases">
        <title>Direct Submission.</title>
        <authorList>
            <person name="Desjardins C.A."/>
            <person name="Gundersen-Rindal D.E."/>
            <person name="Hostetler J.B."/>
            <person name="Tallon L.J."/>
            <person name="Utterback T.R."/>
            <person name="Fuester R.W."/>
            <person name="Schatz M.C."/>
            <person name="Pedroni M.J."/>
            <person name="Fadrosh D.W."/>
            <person name="Haas B.J."/>
            <person name="Toms B.S."/>
            <person name="Chen D."/>
            <person name="Nene V."/>
        </authorList>
    </citation>
    <scope>NUCLEOTIDE SEQUENCE</scope>
</reference>
<feature type="region of interest" description="Disordered" evidence="1">
    <location>
        <begin position="150"/>
        <end position="175"/>
    </location>
</feature>
<organism evidence="3">
    <name type="scientific">Glyptapanteles indiensis</name>
    <name type="common">Parasitoid wasp</name>
    <dbReference type="NCBI Taxonomy" id="92994"/>
    <lineage>
        <taxon>Eukaryota</taxon>
        <taxon>Metazoa</taxon>
        <taxon>Ecdysozoa</taxon>
        <taxon>Arthropoda</taxon>
        <taxon>Hexapoda</taxon>
        <taxon>Insecta</taxon>
        <taxon>Pterygota</taxon>
        <taxon>Neoptera</taxon>
        <taxon>Endopterygota</taxon>
        <taxon>Hymenoptera</taxon>
        <taxon>Apocrita</taxon>
        <taxon>Ichneumonoidea</taxon>
        <taxon>Braconidae</taxon>
        <taxon>Microgastrinae</taxon>
        <taxon>Glyptapanteles</taxon>
    </lineage>
</organism>
<sequence length="339" mass="37521">MLCRTILTLLIASIGISRIEAREIGERTAQLNKTPVDGVNTAIEALTVQNDNTFNTGLNDQSIYGSVVKVDNNIYESPNSRQPTSTQTRIVVAPGGPGHDGVSYAKSEERDQQGEPKNNVSATTYMKGNTFNLAPDSKNVFGSYIEQNNNVYRSRGGNNQTQPNEEHKSSNRGNIGLTAETILTNSVFQTSGNMEINAGSSITRNGNVYTSDKNSQTGEKTINGTERQDNSSDIMTVLLKDIQTREKIYKDWKNQLYFGNQSNIQQDPIESKPNSSFIFYDSYPNSETEKNAEDTKEKEASAEKHNGPNGQTSLSPNLFYSFTYFLIILIKLCVFNSNS</sequence>
<evidence type="ECO:0000256" key="2">
    <source>
        <dbReference type="SAM" id="SignalP"/>
    </source>
</evidence>
<name>A0JCV9_GLYIN</name>
<feature type="compositionally biased region" description="Basic and acidic residues" evidence="1">
    <location>
        <begin position="287"/>
        <end position="306"/>
    </location>
</feature>
<evidence type="ECO:0000313" key="3">
    <source>
        <dbReference type="EMBL" id="ABK57016.1"/>
    </source>
</evidence>